<sequence>MFWRPLLVFSRVQLAEYGGAMVDEELVPPEKAILPNVNVKAKVKVKVKVKWLFPIRVFSIARGFFDKEYVGAVERKKKENENENSENRTKIATHFEIILECKGKERFMGLHLSGAFMRIKVMIQI</sequence>
<organism evidence="1 2">
    <name type="scientific">Striga asiatica</name>
    <name type="common">Asiatic witchweed</name>
    <name type="synonym">Buchnera asiatica</name>
    <dbReference type="NCBI Taxonomy" id="4170"/>
    <lineage>
        <taxon>Eukaryota</taxon>
        <taxon>Viridiplantae</taxon>
        <taxon>Streptophyta</taxon>
        <taxon>Embryophyta</taxon>
        <taxon>Tracheophyta</taxon>
        <taxon>Spermatophyta</taxon>
        <taxon>Magnoliopsida</taxon>
        <taxon>eudicotyledons</taxon>
        <taxon>Gunneridae</taxon>
        <taxon>Pentapetalae</taxon>
        <taxon>asterids</taxon>
        <taxon>lamiids</taxon>
        <taxon>Lamiales</taxon>
        <taxon>Orobanchaceae</taxon>
        <taxon>Buchnereae</taxon>
        <taxon>Striga</taxon>
    </lineage>
</organism>
<evidence type="ECO:0000313" key="1">
    <source>
        <dbReference type="EMBL" id="GER35882.1"/>
    </source>
</evidence>
<dbReference type="Proteomes" id="UP000325081">
    <property type="component" value="Unassembled WGS sequence"/>
</dbReference>
<evidence type="ECO:0000313" key="2">
    <source>
        <dbReference type="Proteomes" id="UP000325081"/>
    </source>
</evidence>
<protein>
    <submittedName>
        <fullName evidence="1">ARF-GAP domain 7</fullName>
    </submittedName>
</protein>
<accession>A0A5A7PTP6</accession>
<name>A0A5A7PTP6_STRAF</name>
<dbReference type="EMBL" id="BKCP01005039">
    <property type="protein sequence ID" value="GER35882.1"/>
    <property type="molecule type" value="Genomic_DNA"/>
</dbReference>
<comment type="caution">
    <text evidence="1">The sequence shown here is derived from an EMBL/GenBank/DDBJ whole genome shotgun (WGS) entry which is preliminary data.</text>
</comment>
<proteinExistence type="predicted"/>
<dbReference type="AlphaFoldDB" id="A0A5A7PTP6"/>
<keyword evidence="2" id="KW-1185">Reference proteome</keyword>
<gene>
    <name evidence="1" type="ORF">STAS_12196</name>
</gene>
<reference evidence="2" key="1">
    <citation type="journal article" date="2019" name="Curr. Biol.">
        <title>Genome Sequence of Striga asiatica Provides Insight into the Evolution of Plant Parasitism.</title>
        <authorList>
            <person name="Yoshida S."/>
            <person name="Kim S."/>
            <person name="Wafula E.K."/>
            <person name="Tanskanen J."/>
            <person name="Kim Y.M."/>
            <person name="Honaas L."/>
            <person name="Yang Z."/>
            <person name="Spallek T."/>
            <person name="Conn C.E."/>
            <person name="Ichihashi Y."/>
            <person name="Cheong K."/>
            <person name="Cui S."/>
            <person name="Der J.P."/>
            <person name="Gundlach H."/>
            <person name="Jiao Y."/>
            <person name="Hori C."/>
            <person name="Ishida J.K."/>
            <person name="Kasahara H."/>
            <person name="Kiba T."/>
            <person name="Kim M.S."/>
            <person name="Koo N."/>
            <person name="Laohavisit A."/>
            <person name="Lee Y.H."/>
            <person name="Lumba S."/>
            <person name="McCourt P."/>
            <person name="Mortimer J.C."/>
            <person name="Mutuku J.M."/>
            <person name="Nomura T."/>
            <person name="Sasaki-Sekimoto Y."/>
            <person name="Seto Y."/>
            <person name="Wang Y."/>
            <person name="Wakatake T."/>
            <person name="Sakakibara H."/>
            <person name="Demura T."/>
            <person name="Yamaguchi S."/>
            <person name="Yoneyama K."/>
            <person name="Manabe R.I."/>
            <person name="Nelson D.C."/>
            <person name="Schulman A.H."/>
            <person name="Timko M.P."/>
            <person name="dePamphilis C.W."/>
            <person name="Choi D."/>
            <person name="Shirasu K."/>
        </authorList>
    </citation>
    <scope>NUCLEOTIDE SEQUENCE [LARGE SCALE GENOMIC DNA]</scope>
    <source>
        <strain evidence="2">cv. UVA1</strain>
    </source>
</reference>